<dbReference type="SUPFAM" id="SSF46785">
    <property type="entry name" value="Winged helix' DNA-binding domain"/>
    <property type="match status" value="1"/>
</dbReference>
<evidence type="ECO:0000313" key="1">
    <source>
        <dbReference type="EMBL" id="PJJ27723.1"/>
    </source>
</evidence>
<sequence>MKFQITTDYAIRIILYMAQQGDQVTTAKEVAAQLGMTYNYFNKIAAKIKRLGFIESVQGPKGGYRLAKDAADITLYDIVEAMEGSICINRCLEEDGYCSRNATPSCLVHRIFESIQSKTIEMLSGTRICDLIYENANET</sequence>
<dbReference type="Proteomes" id="UP000231092">
    <property type="component" value="Unassembled WGS sequence"/>
</dbReference>
<comment type="caution">
    <text evidence="1">The sequence shown here is derived from an EMBL/GenBank/DDBJ whole genome shotgun (WGS) entry which is preliminary data.</text>
</comment>
<dbReference type="RefSeq" id="WP_100304318.1">
    <property type="nucleotide sequence ID" value="NZ_PGET01000001.1"/>
</dbReference>
<dbReference type="NCBIfam" id="TIGR00738">
    <property type="entry name" value="rrf2_super"/>
    <property type="match status" value="1"/>
</dbReference>
<accession>A0A2M8Z2R3</accession>
<protein>
    <submittedName>
        <fullName evidence="1">BadM/Rrf2 family transcriptional regulator</fullName>
    </submittedName>
</protein>
<dbReference type="Pfam" id="PF02082">
    <property type="entry name" value="Rrf2"/>
    <property type="match status" value="1"/>
</dbReference>
<dbReference type="GO" id="GO:0003700">
    <property type="term" value="F:DNA-binding transcription factor activity"/>
    <property type="evidence" value="ECO:0007669"/>
    <property type="project" value="TreeGrafter"/>
</dbReference>
<dbReference type="InterPro" id="IPR036390">
    <property type="entry name" value="WH_DNA-bd_sf"/>
</dbReference>
<evidence type="ECO:0000313" key="2">
    <source>
        <dbReference type="Proteomes" id="UP000231092"/>
    </source>
</evidence>
<gene>
    <name evidence="1" type="ORF">H171_1197</name>
</gene>
<reference evidence="1 2" key="1">
    <citation type="submission" date="2017-11" db="EMBL/GenBank/DDBJ databases">
        <title>Understudied soil microbes with underappreciated capabilities: Untangling the Clostridium saccharolyticum group.</title>
        <authorList>
            <person name="Leschine S."/>
        </authorList>
    </citation>
    <scope>NUCLEOTIDE SEQUENCE [LARGE SCALE GENOMIC DNA]</scope>
    <source>
        <strain evidence="1 2">18A</strain>
    </source>
</reference>
<dbReference type="InterPro" id="IPR000944">
    <property type="entry name" value="Tscrpt_reg_Rrf2"/>
</dbReference>
<dbReference type="InterPro" id="IPR036388">
    <property type="entry name" value="WH-like_DNA-bd_sf"/>
</dbReference>
<dbReference type="AlphaFoldDB" id="A0A2M8Z2R3"/>
<dbReference type="Gene3D" id="1.10.10.10">
    <property type="entry name" value="Winged helix-like DNA-binding domain superfamily/Winged helix DNA-binding domain"/>
    <property type="match status" value="1"/>
</dbReference>
<organism evidence="1 2">
    <name type="scientific">[Clostridium] celerecrescens 18A</name>
    <dbReference type="NCBI Taxonomy" id="1286362"/>
    <lineage>
        <taxon>Bacteria</taxon>
        <taxon>Bacillati</taxon>
        <taxon>Bacillota</taxon>
        <taxon>Clostridia</taxon>
        <taxon>Lachnospirales</taxon>
        <taxon>Lachnospiraceae</taxon>
        <taxon>Lacrimispora</taxon>
    </lineage>
</organism>
<dbReference type="PROSITE" id="PS51197">
    <property type="entry name" value="HTH_RRF2_2"/>
    <property type="match status" value="1"/>
</dbReference>
<proteinExistence type="predicted"/>
<dbReference type="PANTHER" id="PTHR33221">
    <property type="entry name" value="WINGED HELIX-TURN-HELIX TRANSCRIPTIONAL REGULATOR, RRF2 FAMILY"/>
    <property type="match status" value="1"/>
</dbReference>
<dbReference type="EMBL" id="PGET01000001">
    <property type="protein sequence ID" value="PJJ27723.1"/>
    <property type="molecule type" value="Genomic_DNA"/>
</dbReference>
<dbReference type="OrthoDB" id="9804747at2"/>
<dbReference type="GO" id="GO:0005829">
    <property type="term" value="C:cytosol"/>
    <property type="evidence" value="ECO:0007669"/>
    <property type="project" value="TreeGrafter"/>
</dbReference>
<dbReference type="PANTHER" id="PTHR33221:SF2">
    <property type="entry name" value="TRANSCRIPTIONAL REGULATOR"/>
    <property type="match status" value="1"/>
</dbReference>
<name>A0A2M8Z2R3_9FIRM</name>